<dbReference type="InterPro" id="IPR037522">
    <property type="entry name" value="HD_GYP_dom"/>
</dbReference>
<dbReference type="Gene3D" id="1.10.3210.10">
    <property type="entry name" value="Hypothetical protein af1432"/>
    <property type="match status" value="1"/>
</dbReference>
<dbReference type="InterPro" id="IPR011006">
    <property type="entry name" value="CheY-like_superfamily"/>
</dbReference>
<dbReference type="GO" id="GO:0008081">
    <property type="term" value="F:phosphoric diester hydrolase activity"/>
    <property type="evidence" value="ECO:0007669"/>
    <property type="project" value="UniProtKB-ARBA"/>
</dbReference>
<dbReference type="InterPro" id="IPR003607">
    <property type="entry name" value="HD/PDEase_dom"/>
</dbReference>
<dbReference type="SMART" id="SM00471">
    <property type="entry name" value="HDc"/>
    <property type="match status" value="1"/>
</dbReference>
<name>A0ABD4XFP5_9RHOB</name>
<evidence type="ECO:0000256" key="1">
    <source>
        <dbReference type="PROSITE-ProRule" id="PRU00169"/>
    </source>
</evidence>
<dbReference type="PROSITE" id="PS51832">
    <property type="entry name" value="HD_GYP"/>
    <property type="match status" value="1"/>
</dbReference>
<dbReference type="InterPro" id="IPR052020">
    <property type="entry name" value="Cyclic_di-GMP/3'3'-cGAMP_PDE"/>
</dbReference>
<dbReference type="EMBL" id="JARCJK010000041">
    <property type="protein sequence ID" value="MDE4168274.1"/>
    <property type="molecule type" value="Genomic_DNA"/>
</dbReference>
<evidence type="ECO:0000259" key="3">
    <source>
        <dbReference type="PROSITE" id="PS50110"/>
    </source>
</evidence>
<organism evidence="5 6">
    <name type="scientific">Phaeobacter gallaeciensis</name>
    <dbReference type="NCBI Taxonomy" id="60890"/>
    <lineage>
        <taxon>Bacteria</taxon>
        <taxon>Pseudomonadati</taxon>
        <taxon>Pseudomonadota</taxon>
        <taxon>Alphaproteobacteria</taxon>
        <taxon>Rhodobacterales</taxon>
        <taxon>Roseobacteraceae</taxon>
        <taxon>Phaeobacter</taxon>
    </lineage>
</organism>
<comment type="caution">
    <text evidence="5">The sequence shown here is derived from an EMBL/GenBank/DDBJ whole genome shotgun (WGS) entry which is preliminary data.</text>
</comment>
<dbReference type="AlphaFoldDB" id="A0ABD4XFP5"/>
<evidence type="ECO:0000313" key="6">
    <source>
        <dbReference type="Proteomes" id="UP001218364"/>
    </source>
</evidence>
<feature type="domain" description="HD-GYP" evidence="4">
    <location>
        <begin position="146"/>
        <end position="343"/>
    </location>
</feature>
<evidence type="ECO:0000259" key="4">
    <source>
        <dbReference type="PROSITE" id="PS51832"/>
    </source>
</evidence>
<evidence type="ECO:0000256" key="2">
    <source>
        <dbReference type="SAM" id="Coils"/>
    </source>
</evidence>
<feature type="domain" description="Response regulatory" evidence="3">
    <location>
        <begin position="2"/>
        <end position="119"/>
    </location>
</feature>
<dbReference type="SUPFAM" id="SSF109604">
    <property type="entry name" value="HD-domain/PDEase-like"/>
    <property type="match status" value="1"/>
</dbReference>
<gene>
    <name evidence="5" type="ORF">PXK24_21665</name>
</gene>
<evidence type="ECO:0000313" key="5">
    <source>
        <dbReference type="EMBL" id="MDE4168274.1"/>
    </source>
</evidence>
<dbReference type="PROSITE" id="PS50110">
    <property type="entry name" value="RESPONSE_REGULATORY"/>
    <property type="match status" value="1"/>
</dbReference>
<keyword evidence="2" id="KW-0175">Coiled coil</keyword>
<dbReference type="InterPro" id="IPR001789">
    <property type="entry name" value="Sig_transdc_resp-reg_receiver"/>
</dbReference>
<dbReference type="PANTHER" id="PTHR45228:SF1">
    <property type="entry name" value="CYCLIC DI-GMP PHOSPHODIESTERASE TM_0186"/>
    <property type="match status" value="1"/>
</dbReference>
<feature type="coiled-coil region" evidence="2">
    <location>
        <begin position="118"/>
        <end position="152"/>
    </location>
</feature>
<keyword evidence="1" id="KW-0597">Phosphoprotein</keyword>
<accession>A0ABD4XFP5</accession>
<reference evidence="5 6" key="1">
    <citation type="submission" date="2023-02" db="EMBL/GenBank/DDBJ databases">
        <title>Population genomics of bacteria associated with diatom.</title>
        <authorList>
            <person name="Xie J."/>
            <person name="Wang H."/>
        </authorList>
    </citation>
    <scope>NUCLEOTIDE SEQUENCE [LARGE SCALE GENOMIC DNA]</scope>
    <source>
        <strain evidence="5 6">PT47_8</strain>
    </source>
</reference>
<dbReference type="CDD" id="cd00077">
    <property type="entry name" value="HDc"/>
    <property type="match status" value="1"/>
</dbReference>
<dbReference type="CDD" id="cd17551">
    <property type="entry name" value="REC_RpfG-like"/>
    <property type="match status" value="1"/>
</dbReference>
<protein>
    <submittedName>
        <fullName evidence="5">Response regulator</fullName>
    </submittedName>
</protein>
<dbReference type="Proteomes" id="UP001218364">
    <property type="component" value="Unassembled WGS sequence"/>
</dbReference>
<sequence length="356" mass="39981">MLIGVVDDQRITIDLVSAILRNDGWEDIEAFSDPKAALKEFYEKQFDLLLVDLQMPGISGLELMSELRSLDEYTHVPIVILTSDEERKTRLSAIRLGATDFINKPFDPEELKVRVRNLTELRKARIEIEERAANLSREVNKATAMIARREEELIWRLSRAIEYRDGGTGEHVSRVARNSKIIAEHLGADKEFCRTLYLAAPLHDIGKIGIPDAILSKPGTLTDHERAVIKQHTTIGADILDGGESNLIKMAFEIALTHHEKWDGSGYGSGLAGDDIPLAGRIVALADVVDALLTKRSYKEPWSFEEVRSFVHEQSGKHFDPDCVFAFEAAKNRIKAVYLEQHSDVSIRVDSDQVRA</sequence>
<dbReference type="SUPFAM" id="SSF52172">
    <property type="entry name" value="CheY-like"/>
    <property type="match status" value="1"/>
</dbReference>
<proteinExistence type="predicted"/>
<dbReference type="Pfam" id="PF13487">
    <property type="entry name" value="HD_5"/>
    <property type="match status" value="1"/>
</dbReference>
<dbReference type="SMART" id="SM00448">
    <property type="entry name" value="REC"/>
    <property type="match status" value="1"/>
</dbReference>
<dbReference type="PANTHER" id="PTHR45228">
    <property type="entry name" value="CYCLIC DI-GMP PHOSPHODIESTERASE TM_0186-RELATED"/>
    <property type="match status" value="1"/>
</dbReference>
<dbReference type="RefSeq" id="WP_274831199.1">
    <property type="nucleotide sequence ID" value="NZ_JARCJE010000004.1"/>
</dbReference>
<dbReference type="Gene3D" id="3.40.50.2300">
    <property type="match status" value="1"/>
</dbReference>
<dbReference type="Pfam" id="PF00072">
    <property type="entry name" value="Response_reg"/>
    <property type="match status" value="1"/>
</dbReference>
<feature type="modified residue" description="4-aspartylphosphate" evidence="1">
    <location>
        <position position="52"/>
    </location>
</feature>